<dbReference type="EMBL" id="GECZ01012319">
    <property type="protein sequence ID" value="JAS57450.1"/>
    <property type="molecule type" value="Transcribed_RNA"/>
</dbReference>
<dbReference type="PANTHER" id="PTHR46599">
    <property type="entry name" value="PIGGYBAC TRANSPOSABLE ELEMENT-DERIVED PROTEIN 4"/>
    <property type="match status" value="1"/>
</dbReference>
<evidence type="ECO:0000259" key="1">
    <source>
        <dbReference type="Pfam" id="PF13843"/>
    </source>
</evidence>
<proteinExistence type="predicted"/>
<sequence>FYDSMNRSFKRFFTPEQNICLDESMVGMKNRCSYIQYLPNKRHARFGIKKFEVCDSKSSYVLHSELYSGKGFLQDNSERAFSEKVVVHVLDKCDLLDKYYHLYTDNYYTKVPLANALLRRKTYLTGTVNKK</sequence>
<dbReference type="PANTHER" id="PTHR46599:SF3">
    <property type="entry name" value="PIGGYBAC TRANSPOSABLE ELEMENT-DERIVED PROTEIN 4"/>
    <property type="match status" value="1"/>
</dbReference>
<dbReference type="Pfam" id="PF13843">
    <property type="entry name" value="DDE_Tnp_1_7"/>
    <property type="match status" value="1"/>
</dbReference>
<dbReference type="AlphaFoldDB" id="A0A1B6G4S9"/>
<evidence type="ECO:0000313" key="2">
    <source>
        <dbReference type="EMBL" id="JAS57450.1"/>
    </source>
</evidence>
<protein>
    <recommendedName>
        <fullName evidence="1">PiggyBac transposable element-derived protein domain-containing protein</fullName>
    </recommendedName>
</protein>
<accession>A0A1B6G4S9</accession>
<feature type="non-terminal residue" evidence="2">
    <location>
        <position position="1"/>
    </location>
</feature>
<feature type="non-terminal residue" evidence="2">
    <location>
        <position position="131"/>
    </location>
</feature>
<name>A0A1B6G4S9_9HEMI</name>
<organism evidence="2">
    <name type="scientific">Cuerna arida</name>
    <dbReference type="NCBI Taxonomy" id="1464854"/>
    <lineage>
        <taxon>Eukaryota</taxon>
        <taxon>Metazoa</taxon>
        <taxon>Ecdysozoa</taxon>
        <taxon>Arthropoda</taxon>
        <taxon>Hexapoda</taxon>
        <taxon>Insecta</taxon>
        <taxon>Pterygota</taxon>
        <taxon>Neoptera</taxon>
        <taxon>Paraneoptera</taxon>
        <taxon>Hemiptera</taxon>
        <taxon>Auchenorrhyncha</taxon>
        <taxon>Membracoidea</taxon>
        <taxon>Cicadellidae</taxon>
        <taxon>Cicadellinae</taxon>
        <taxon>Proconiini</taxon>
        <taxon>Cuerna</taxon>
    </lineage>
</organism>
<feature type="domain" description="PiggyBac transposable element-derived protein" evidence="1">
    <location>
        <begin position="1"/>
        <end position="130"/>
    </location>
</feature>
<reference evidence="2" key="1">
    <citation type="submission" date="2015-11" db="EMBL/GenBank/DDBJ databases">
        <title>De novo transcriptome assembly of four potential Pierce s Disease insect vectors from Arizona vineyards.</title>
        <authorList>
            <person name="Tassone E.E."/>
        </authorList>
    </citation>
    <scope>NUCLEOTIDE SEQUENCE</scope>
</reference>
<dbReference type="InterPro" id="IPR029526">
    <property type="entry name" value="PGBD"/>
</dbReference>
<gene>
    <name evidence="2" type="ORF">g.48352</name>
</gene>